<organism evidence="2 3">
    <name type="scientific">Alcaligenes xylosoxydans xylosoxydans</name>
    <name type="common">Achromobacter xylosoxidans</name>
    <dbReference type="NCBI Taxonomy" id="85698"/>
    <lineage>
        <taxon>Bacteria</taxon>
        <taxon>Pseudomonadati</taxon>
        <taxon>Pseudomonadota</taxon>
        <taxon>Betaproteobacteria</taxon>
        <taxon>Burkholderiales</taxon>
        <taxon>Alcaligenaceae</taxon>
        <taxon>Achromobacter</taxon>
    </lineage>
</organism>
<gene>
    <name evidence="2" type="ORF">BIZ92_11275</name>
</gene>
<evidence type="ECO:0000313" key="3">
    <source>
        <dbReference type="Proteomes" id="UP000187251"/>
    </source>
</evidence>
<dbReference type="Proteomes" id="UP000187251">
    <property type="component" value="Unassembled WGS sequence"/>
</dbReference>
<evidence type="ECO:0000313" key="2">
    <source>
        <dbReference type="EMBL" id="OMG83298.1"/>
    </source>
</evidence>
<feature type="chain" id="PRO_5013023323" evidence="1">
    <location>
        <begin position="29"/>
        <end position="654"/>
    </location>
</feature>
<feature type="signal peptide" evidence="1">
    <location>
        <begin position="1"/>
        <end position="28"/>
    </location>
</feature>
<dbReference type="SUPFAM" id="SSF50998">
    <property type="entry name" value="Quinoprotein alcohol dehydrogenase-like"/>
    <property type="match status" value="1"/>
</dbReference>
<accession>A0A1R1JQC3</accession>
<dbReference type="RefSeq" id="WP_076413714.1">
    <property type="nucleotide sequence ID" value="NZ_AP028040.1"/>
</dbReference>
<dbReference type="InterPro" id="IPR011047">
    <property type="entry name" value="Quinoprotein_ADH-like_sf"/>
</dbReference>
<comment type="caution">
    <text evidence="2">The sequence shown here is derived from an EMBL/GenBank/DDBJ whole genome shotgun (WGS) entry which is preliminary data.</text>
</comment>
<protein>
    <submittedName>
        <fullName evidence="2">Uncharacterized protein</fullName>
    </submittedName>
</protein>
<dbReference type="EMBL" id="MJMN01000024">
    <property type="protein sequence ID" value="OMG83298.1"/>
    <property type="molecule type" value="Genomic_DNA"/>
</dbReference>
<keyword evidence="1" id="KW-0732">Signal</keyword>
<dbReference type="Gene3D" id="2.130.10.10">
    <property type="entry name" value="YVTN repeat-like/Quinoprotein amine dehydrogenase"/>
    <property type="match status" value="1"/>
</dbReference>
<dbReference type="OrthoDB" id="8647954at2"/>
<name>A0A1R1JQC3_ALCXX</name>
<dbReference type="InterPro" id="IPR015943">
    <property type="entry name" value="WD40/YVTN_repeat-like_dom_sf"/>
</dbReference>
<proteinExistence type="predicted"/>
<evidence type="ECO:0000256" key="1">
    <source>
        <dbReference type="SAM" id="SignalP"/>
    </source>
</evidence>
<dbReference type="AlphaFoldDB" id="A0A1R1JQC3"/>
<reference evidence="2 3" key="1">
    <citation type="submission" date="2016-09" db="EMBL/GenBank/DDBJ databases">
        <title>Phylogenomics of Achromobacter.</title>
        <authorList>
            <person name="Jeukens J."/>
            <person name="Freschi L."/>
            <person name="Vincent A.T."/>
            <person name="Emond-Rheault J.-G."/>
            <person name="Kukavica-Ibrulj I."/>
            <person name="Charette S.J."/>
            <person name="Levesque R.C."/>
        </authorList>
    </citation>
    <scope>NUCLEOTIDE SEQUENCE [LARGE SCALE GENOMIC DNA]</scope>
    <source>
        <strain evidence="2 3">AUS488</strain>
    </source>
</reference>
<sequence>MAHPGAPRAPRRFQRVLAVSALLLAAHAAATPILMQPQPGATYAQGRYYLIPQPYAQVKADIEQGLAGKDLGGFEGRDDSGPLSAMEFYWAEIGARHLPALKQALERQASQAADPVLAKALAAGVVSREEHDTFRAAIARQPDHAAENIKALPFFSQPVARWSFQRERGKSRRTQADYGTVMDLSGLTGRDALTLVWHGGTDTTVTRHFRLTSCMVGVTCFPDPHFEYNSQSVEHTDAALDTYLDGLARRLQALPEADADRVMQAYFDAYARGRATATAAPAPTVEAAALPATTVSGIRLPADESDLRRYDNDSWRMLALPDGSLLASGAATQRFVPRAATPAAAGAARSGQDAVTAIDREATPGFGLANALKISADGQVWAQGLREDGGRTLLAWRLGQRGAVAHPLGGRFPDRYIDDWTLPAGGGVALRIGDELYTMTPQGRWSQASWNGSLRRDAAETLEQALPWVPSDAIQFGDGLFWAADRDGYGIDPGSTRVVASFPTATPKLFFGSRRGNWALAVAETPEGRRLRAVDLRTGQARFDLETPAVYYTSAAARSAHGRLLAVSGAENTVVILDMTQGRLLANLRVPKDYSVSALAFSWRGERLWIYARPVGNNDAAQLIAWDAPAEAVDPAQGRDLPDQIRCGYSMACR</sequence>